<dbReference type="STRING" id="439228.SAMN06295920_103368"/>
<dbReference type="OrthoDB" id="9918870at2"/>
<sequence>MADRYARGFRAASAAGKRLIHEMADQLDRRTDEECRSGQPPSMVVQKLHLAAQRVGALNPNITRSRSGIPLTKDQADD</sequence>
<evidence type="ECO:0000313" key="2">
    <source>
        <dbReference type="Proteomes" id="UP000189818"/>
    </source>
</evidence>
<reference evidence="2" key="1">
    <citation type="submission" date="2017-02" db="EMBL/GenBank/DDBJ databases">
        <authorList>
            <person name="Varghese N."/>
            <person name="Submissions S."/>
        </authorList>
    </citation>
    <scope>NUCLEOTIDE SEQUENCE [LARGE SCALE GENOMIC DNA]</scope>
    <source>
        <strain evidence="2">UM2</strain>
    </source>
</reference>
<dbReference type="AlphaFoldDB" id="A0A1T5BXS6"/>
<name>A0A1T5BXS6_9SPHN</name>
<dbReference type="EMBL" id="FUYM01000003">
    <property type="protein sequence ID" value="SKB51944.1"/>
    <property type="molecule type" value="Genomic_DNA"/>
</dbReference>
<proteinExistence type="predicted"/>
<accession>A0A1T5BXS6</accession>
<dbReference type="Proteomes" id="UP000189818">
    <property type="component" value="Unassembled WGS sequence"/>
</dbReference>
<organism evidence="1 2">
    <name type="scientific">Rhizorhabdus histidinilytica</name>
    <dbReference type="NCBI Taxonomy" id="439228"/>
    <lineage>
        <taxon>Bacteria</taxon>
        <taxon>Pseudomonadati</taxon>
        <taxon>Pseudomonadota</taxon>
        <taxon>Alphaproteobacteria</taxon>
        <taxon>Sphingomonadales</taxon>
        <taxon>Sphingomonadaceae</taxon>
        <taxon>Rhizorhabdus</taxon>
    </lineage>
</organism>
<gene>
    <name evidence="1" type="ORF">SAMN06295920_103368</name>
</gene>
<dbReference type="RefSeq" id="WP_079647715.1">
    <property type="nucleotide sequence ID" value="NZ_FUYM01000003.1"/>
</dbReference>
<protein>
    <submittedName>
        <fullName evidence="1">Uncharacterized protein</fullName>
    </submittedName>
</protein>
<keyword evidence="2" id="KW-1185">Reference proteome</keyword>
<evidence type="ECO:0000313" key="1">
    <source>
        <dbReference type="EMBL" id="SKB51944.1"/>
    </source>
</evidence>